<dbReference type="InterPro" id="IPR020449">
    <property type="entry name" value="Tscrpt_reg_AraC-type_HTH"/>
</dbReference>
<dbReference type="SMART" id="SM00342">
    <property type="entry name" value="HTH_ARAC"/>
    <property type="match status" value="1"/>
</dbReference>
<dbReference type="EMBL" id="CP019609">
    <property type="protein sequence ID" value="AQP53145.1"/>
    <property type="molecule type" value="Genomic_DNA"/>
</dbReference>
<proteinExistence type="predicted"/>
<dbReference type="PRINTS" id="PR00032">
    <property type="entry name" value="HTHARAC"/>
</dbReference>
<dbReference type="PROSITE" id="PS01124">
    <property type="entry name" value="HTH_ARAC_FAMILY_2"/>
    <property type="match status" value="1"/>
</dbReference>
<dbReference type="Gene3D" id="1.10.10.60">
    <property type="entry name" value="Homeodomain-like"/>
    <property type="match status" value="2"/>
</dbReference>
<dbReference type="GO" id="GO:0003700">
    <property type="term" value="F:DNA-binding transcription factor activity"/>
    <property type="evidence" value="ECO:0007669"/>
    <property type="project" value="InterPro"/>
</dbReference>
<dbReference type="InterPro" id="IPR018771">
    <property type="entry name" value="PocR_dom"/>
</dbReference>
<dbReference type="AlphaFoldDB" id="A0A1Q2D4E7"/>
<evidence type="ECO:0000313" key="4">
    <source>
        <dbReference type="EMBL" id="AQP53145.1"/>
    </source>
</evidence>
<keyword evidence="3" id="KW-0804">Transcription</keyword>
<dbReference type="InterPro" id="IPR018062">
    <property type="entry name" value="HTH_AraC-typ_CS"/>
</dbReference>
<dbReference type="PANTHER" id="PTHR43280:SF2">
    <property type="entry name" value="HTH-TYPE TRANSCRIPTIONAL REGULATOR EXSA"/>
    <property type="match status" value="1"/>
</dbReference>
<protein>
    <submittedName>
        <fullName evidence="4">AraC family transcriptional regulator</fullName>
    </submittedName>
</protein>
<dbReference type="Pfam" id="PF12833">
    <property type="entry name" value="HTH_18"/>
    <property type="match status" value="1"/>
</dbReference>
<accession>A0A1Q2D4E7</accession>
<dbReference type="Proteomes" id="UP000188246">
    <property type="component" value="Chromosome"/>
</dbReference>
<gene>
    <name evidence="4" type="ORF">BW732_02130</name>
</gene>
<dbReference type="STRING" id="633807.BW732_02130"/>
<dbReference type="Pfam" id="PF10114">
    <property type="entry name" value="PocR"/>
    <property type="match status" value="1"/>
</dbReference>
<evidence type="ECO:0000256" key="3">
    <source>
        <dbReference type="ARBA" id="ARBA00023163"/>
    </source>
</evidence>
<evidence type="ECO:0000256" key="2">
    <source>
        <dbReference type="ARBA" id="ARBA00023125"/>
    </source>
</evidence>
<dbReference type="GO" id="GO:0043565">
    <property type="term" value="F:sequence-specific DNA binding"/>
    <property type="evidence" value="ECO:0007669"/>
    <property type="project" value="InterPro"/>
</dbReference>
<dbReference type="InterPro" id="IPR018060">
    <property type="entry name" value="HTH_AraC"/>
</dbReference>
<name>A0A1Q2D4E7_9ENTE</name>
<dbReference type="KEGG" id="vpi:BW732_02130"/>
<dbReference type="PROSITE" id="PS00041">
    <property type="entry name" value="HTH_ARAC_FAMILY_1"/>
    <property type="match status" value="1"/>
</dbReference>
<keyword evidence="1" id="KW-0805">Transcription regulation</keyword>
<keyword evidence="2" id="KW-0238">DNA-binding</keyword>
<reference evidence="4 5" key="1">
    <citation type="journal article" date="2010" name="Int. J. Syst. Evol. Microbiol.">
        <title>Vagococcus penaei sp. nov., isolated from spoilage microbiota of cooked shrimp (Penaeus vannamei).</title>
        <authorList>
            <person name="Jaffres E."/>
            <person name="Prevost H."/>
            <person name="Rossero A."/>
            <person name="Joffraud J.J."/>
            <person name="Dousset X."/>
        </authorList>
    </citation>
    <scope>NUCLEOTIDE SEQUENCE [LARGE SCALE GENOMIC DNA]</scope>
    <source>
        <strain evidence="4 5">CD276</strain>
    </source>
</reference>
<dbReference type="InterPro" id="IPR009057">
    <property type="entry name" value="Homeodomain-like_sf"/>
</dbReference>
<evidence type="ECO:0000256" key="1">
    <source>
        <dbReference type="ARBA" id="ARBA00023015"/>
    </source>
</evidence>
<organism evidence="4 5">
    <name type="scientific">Vagococcus penaei</name>
    <dbReference type="NCBI Taxonomy" id="633807"/>
    <lineage>
        <taxon>Bacteria</taxon>
        <taxon>Bacillati</taxon>
        <taxon>Bacillota</taxon>
        <taxon>Bacilli</taxon>
        <taxon>Lactobacillales</taxon>
        <taxon>Enterococcaceae</taxon>
        <taxon>Vagococcus</taxon>
    </lineage>
</organism>
<dbReference type="PANTHER" id="PTHR43280">
    <property type="entry name" value="ARAC-FAMILY TRANSCRIPTIONAL REGULATOR"/>
    <property type="match status" value="1"/>
</dbReference>
<dbReference type="SUPFAM" id="SSF46689">
    <property type="entry name" value="Homeodomain-like"/>
    <property type="match status" value="1"/>
</dbReference>
<keyword evidence="5" id="KW-1185">Reference proteome</keyword>
<sequence length="344" mass="39265">MGMTFELKKVLDLEKWEKVQESIAIATQLAIILVDYKGKPVTQHSQVQPFCQLARQTPELAKFCEKCDARGGLEAVRTGQPFIYRCHFDIIDMAIPIILNGDYVGAIMAGEIHLEDGHEQLEQVLTLPDNKVLQDFKLAHQDLYQLYPKLSLDDLKKSANMLERISEYIVSEAIKKDYLVNAYKHSLHLSSTNDISDMDSLHTESLEFLKKDIDATLLDQKLKTQRDSIKVSNQQLQPAIDYLYVNKSKLVSLNDLATITHLSPSYLSRLLKEELGESFQVAYIKLKLSWAKELLETTSLPVQSISDSLGYIDTSYFVRLFKKHLGVTPLAYRKLHKKSLTTRM</sequence>
<evidence type="ECO:0000313" key="5">
    <source>
        <dbReference type="Proteomes" id="UP000188246"/>
    </source>
</evidence>